<dbReference type="AlphaFoldDB" id="A0A0A9HSQ6"/>
<organism evidence="2">
    <name type="scientific">Arundo donax</name>
    <name type="common">Giant reed</name>
    <name type="synonym">Donax arundinaceus</name>
    <dbReference type="NCBI Taxonomy" id="35708"/>
    <lineage>
        <taxon>Eukaryota</taxon>
        <taxon>Viridiplantae</taxon>
        <taxon>Streptophyta</taxon>
        <taxon>Embryophyta</taxon>
        <taxon>Tracheophyta</taxon>
        <taxon>Spermatophyta</taxon>
        <taxon>Magnoliopsida</taxon>
        <taxon>Liliopsida</taxon>
        <taxon>Poales</taxon>
        <taxon>Poaceae</taxon>
        <taxon>PACMAD clade</taxon>
        <taxon>Arundinoideae</taxon>
        <taxon>Arundineae</taxon>
        <taxon>Arundo</taxon>
    </lineage>
</organism>
<protein>
    <submittedName>
        <fullName evidence="2">Uncharacterized protein</fullName>
    </submittedName>
</protein>
<dbReference type="EMBL" id="GBRH01161943">
    <property type="protein sequence ID" value="JAE35953.1"/>
    <property type="molecule type" value="Transcribed_RNA"/>
</dbReference>
<reference evidence="2" key="2">
    <citation type="journal article" date="2015" name="Data Brief">
        <title>Shoot transcriptome of the giant reed, Arundo donax.</title>
        <authorList>
            <person name="Barrero R.A."/>
            <person name="Guerrero F.D."/>
            <person name="Moolhuijzen P."/>
            <person name="Goolsby J.A."/>
            <person name="Tidwell J."/>
            <person name="Bellgard S.E."/>
            <person name="Bellgard M.I."/>
        </authorList>
    </citation>
    <scope>NUCLEOTIDE SEQUENCE</scope>
    <source>
        <tissue evidence="2">Shoot tissue taken approximately 20 cm above the soil surface</tissue>
    </source>
</reference>
<accession>A0A0A9HSQ6</accession>
<keyword evidence="1" id="KW-0732">Signal</keyword>
<feature type="signal peptide" evidence="1">
    <location>
        <begin position="1"/>
        <end position="18"/>
    </location>
</feature>
<evidence type="ECO:0000313" key="2">
    <source>
        <dbReference type="EMBL" id="JAE35953.1"/>
    </source>
</evidence>
<proteinExistence type="predicted"/>
<name>A0A0A9HSQ6_ARUDO</name>
<evidence type="ECO:0000256" key="1">
    <source>
        <dbReference type="SAM" id="SignalP"/>
    </source>
</evidence>
<reference evidence="2" key="1">
    <citation type="submission" date="2014-09" db="EMBL/GenBank/DDBJ databases">
        <authorList>
            <person name="Magalhaes I.L.F."/>
            <person name="Oliveira U."/>
            <person name="Santos F.R."/>
            <person name="Vidigal T.H.D.A."/>
            <person name="Brescovit A.D."/>
            <person name="Santos A.J."/>
        </authorList>
    </citation>
    <scope>NUCLEOTIDE SEQUENCE</scope>
    <source>
        <tissue evidence="2">Shoot tissue taken approximately 20 cm above the soil surface</tissue>
    </source>
</reference>
<feature type="chain" id="PRO_5002048360" evidence="1">
    <location>
        <begin position="19"/>
        <end position="46"/>
    </location>
</feature>
<sequence>MWALVFFLHETNFHVIFAFSMDAKWSSSMSAGRLQVKWPAEEDDSH</sequence>